<proteinExistence type="predicted"/>
<dbReference type="InterPro" id="IPR032274">
    <property type="entry name" value="DUF4835"/>
</dbReference>
<dbReference type="Pfam" id="PF16119">
    <property type="entry name" value="DUF4835"/>
    <property type="match status" value="1"/>
</dbReference>
<dbReference type="AlphaFoldDB" id="A0A1I5FEE4"/>
<gene>
    <name evidence="1" type="ORF">SAMN04488519_104346</name>
</gene>
<keyword evidence="2" id="KW-1185">Reference proteome</keyword>
<name>A0A1I5FEE4_9BACT</name>
<protein>
    <recommendedName>
        <fullName evidence="3">DUF4835 domain-containing protein</fullName>
    </recommendedName>
</protein>
<evidence type="ECO:0008006" key="3">
    <source>
        <dbReference type="Google" id="ProtNLM"/>
    </source>
</evidence>
<evidence type="ECO:0000313" key="1">
    <source>
        <dbReference type="EMBL" id="SFO22003.1"/>
    </source>
</evidence>
<organism evidence="1 2">
    <name type="scientific">Algoriphagus ornithinivorans</name>
    <dbReference type="NCBI Taxonomy" id="226506"/>
    <lineage>
        <taxon>Bacteria</taxon>
        <taxon>Pseudomonadati</taxon>
        <taxon>Bacteroidota</taxon>
        <taxon>Cytophagia</taxon>
        <taxon>Cytophagales</taxon>
        <taxon>Cyclobacteriaceae</taxon>
        <taxon>Algoriphagus</taxon>
    </lineage>
</organism>
<evidence type="ECO:0000313" key="2">
    <source>
        <dbReference type="Proteomes" id="UP000199564"/>
    </source>
</evidence>
<dbReference type="Proteomes" id="UP000199564">
    <property type="component" value="Unassembled WGS sequence"/>
</dbReference>
<reference evidence="2" key="1">
    <citation type="submission" date="2016-10" db="EMBL/GenBank/DDBJ databases">
        <authorList>
            <person name="Varghese N."/>
            <person name="Submissions S."/>
        </authorList>
    </citation>
    <scope>NUCLEOTIDE SEQUENCE [LARGE SCALE GENOMIC DNA]</scope>
    <source>
        <strain evidence="2">DSM 15282</strain>
    </source>
</reference>
<sequence>MGRSLIISLIFRGMKKLLFAILFLGLGLRVSAQELNFTVIINSDRARIQNTNIFDQMKTSFEQFLNGRSWTSDEFRPEERIKGNLLITINEVPQVGIYSATVQIQTVRPIYGTDYESLVFNFADRNWNFEFIESQPLEFNRFTFLNNISSLLAFYANIALGLDYDTFENKGGDPFFAIANDIVNNAQQSGRAGWVQSTSDRRNRYWLINDIYTSSVFSSIREAYYLYHRQGLDILQIEPDQAYKNILEAIKLVANANKTQPNGIFTISFMDAKSDEISNVLKNAPLEIRTEAVELLLQVDPNNARKYNELLKS</sequence>
<dbReference type="EMBL" id="FOVW01000004">
    <property type="protein sequence ID" value="SFO22003.1"/>
    <property type="molecule type" value="Genomic_DNA"/>
</dbReference>
<dbReference type="STRING" id="226506.SAMN04488519_104346"/>
<accession>A0A1I5FEE4</accession>